<evidence type="ECO:0000313" key="2">
    <source>
        <dbReference type="Proteomes" id="UP001162992"/>
    </source>
</evidence>
<protein>
    <submittedName>
        <fullName evidence="1">Uncharacterized protein</fullName>
    </submittedName>
</protein>
<dbReference type="EMBL" id="CM055100">
    <property type="protein sequence ID" value="KAJ7543338.1"/>
    <property type="molecule type" value="Genomic_DNA"/>
</dbReference>
<gene>
    <name evidence="1" type="ORF">O6H91_09G033700</name>
</gene>
<dbReference type="Proteomes" id="UP001162992">
    <property type="component" value="Chromosome 9"/>
</dbReference>
<sequence>MFALQVECQFTTILGSLVCHKKLRHLIIFEERSWHATKEVIALLVNLTSVPSFCEHIYEPMLVGKLLACAKDSSNPSLFKVMRNLSRFEVGTSLLSGFIPELVNALMDAQPSIQVEVMGILNNIASIKDMCCSILTRKHLLQFLSAQLGLNTTEDDLVLEIGIFIGSICSSKTASVISEARLVSSMCLLFPKKQYDKDLTVQFLYAFNQLLLYESTSKDFRACPDKMVMHVLKLRQDANKLVANMADIFMNVLMEIDQEWCIKIKWFNFSLINRMTFQGTI</sequence>
<reference evidence="2" key="1">
    <citation type="journal article" date="2024" name="Proc. Natl. Acad. Sci. U.S.A.">
        <title>Extraordinary preservation of gene collinearity over three hundred million years revealed in homosporous lycophytes.</title>
        <authorList>
            <person name="Li C."/>
            <person name="Wickell D."/>
            <person name="Kuo L.Y."/>
            <person name="Chen X."/>
            <person name="Nie B."/>
            <person name="Liao X."/>
            <person name="Peng D."/>
            <person name="Ji J."/>
            <person name="Jenkins J."/>
            <person name="Williams M."/>
            <person name="Shu S."/>
            <person name="Plott C."/>
            <person name="Barry K."/>
            <person name="Rajasekar S."/>
            <person name="Grimwood J."/>
            <person name="Han X."/>
            <person name="Sun S."/>
            <person name="Hou Z."/>
            <person name="He W."/>
            <person name="Dai G."/>
            <person name="Sun C."/>
            <person name="Schmutz J."/>
            <person name="Leebens-Mack J.H."/>
            <person name="Li F.W."/>
            <person name="Wang L."/>
        </authorList>
    </citation>
    <scope>NUCLEOTIDE SEQUENCE [LARGE SCALE GENOMIC DNA]</scope>
    <source>
        <strain evidence="2">cv. PW_Plant_1</strain>
    </source>
</reference>
<name>A0ACC2CN53_DIPCM</name>
<evidence type="ECO:0000313" key="1">
    <source>
        <dbReference type="EMBL" id="KAJ7543338.1"/>
    </source>
</evidence>
<proteinExistence type="predicted"/>
<comment type="caution">
    <text evidence="1">The sequence shown here is derived from an EMBL/GenBank/DDBJ whole genome shotgun (WGS) entry which is preliminary data.</text>
</comment>
<organism evidence="1 2">
    <name type="scientific">Diphasiastrum complanatum</name>
    <name type="common">Issler's clubmoss</name>
    <name type="synonym">Lycopodium complanatum</name>
    <dbReference type="NCBI Taxonomy" id="34168"/>
    <lineage>
        <taxon>Eukaryota</taxon>
        <taxon>Viridiplantae</taxon>
        <taxon>Streptophyta</taxon>
        <taxon>Embryophyta</taxon>
        <taxon>Tracheophyta</taxon>
        <taxon>Lycopodiopsida</taxon>
        <taxon>Lycopodiales</taxon>
        <taxon>Lycopodiaceae</taxon>
        <taxon>Lycopodioideae</taxon>
        <taxon>Diphasiastrum</taxon>
    </lineage>
</organism>
<keyword evidence="2" id="KW-1185">Reference proteome</keyword>
<accession>A0ACC2CN53</accession>